<dbReference type="Gene3D" id="3.90.960.10">
    <property type="entry name" value="YbaK/aminoacyl-tRNA synthetase-associated domain"/>
    <property type="match status" value="1"/>
</dbReference>
<dbReference type="RefSeq" id="WP_254908635.1">
    <property type="nucleotide sequence ID" value="NZ_FUKM01000057.1"/>
</dbReference>
<reference evidence="1 2" key="1">
    <citation type="submission" date="2017-02" db="EMBL/GenBank/DDBJ databases">
        <authorList>
            <person name="Dridi B."/>
        </authorList>
    </citation>
    <scope>NUCLEOTIDE SEQUENCE [LARGE SCALE GENOMIC DNA]</scope>
    <source>
        <strain evidence="1 2">JB380</strain>
    </source>
</reference>
<name>A0A1R4I4N8_9GAMM</name>
<comment type="caution">
    <text evidence="1">The sequence shown here is derived from an EMBL/GenBank/DDBJ whole genome shotgun (WGS) entry which is preliminary data.</text>
</comment>
<evidence type="ECO:0000313" key="2">
    <source>
        <dbReference type="Proteomes" id="UP000196331"/>
    </source>
</evidence>
<gene>
    <name evidence="1" type="ORF">CZ787_16450</name>
</gene>
<dbReference type="GO" id="GO:0002161">
    <property type="term" value="F:aminoacyl-tRNA deacylase activity"/>
    <property type="evidence" value="ECO:0007669"/>
    <property type="project" value="InterPro"/>
</dbReference>
<dbReference type="EMBL" id="FUKM01000057">
    <property type="protein sequence ID" value="SJN14699.1"/>
    <property type="molecule type" value="Genomic_DNA"/>
</dbReference>
<organism evidence="1 2">
    <name type="scientific">Halomonas citrativorans</name>
    <dbReference type="NCBI Taxonomy" id="2742612"/>
    <lineage>
        <taxon>Bacteria</taxon>
        <taxon>Pseudomonadati</taxon>
        <taxon>Pseudomonadota</taxon>
        <taxon>Gammaproteobacteria</taxon>
        <taxon>Oceanospirillales</taxon>
        <taxon>Halomonadaceae</taxon>
        <taxon>Halomonas</taxon>
    </lineage>
</organism>
<proteinExistence type="predicted"/>
<dbReference type="InterPro" id="IPR036754">
    <property type="entry name" value="YbaK/aa-tRNA-synt-asso_dom_sf"/>
</dbReference>
<dbReference type="SUPFAM" id="SSF55826">
    <property type="entry name" value="YbaK/ProRS associated domain"/>
    <property type="match status" value="1"/>
</dbReference>
<dbReference type="Proteomes" id="UP000196331">
    <property type="component" value="Unassembled WGS sequence"/>
</dbReference>
<accession>A0A1R4I4N8</accession>
<sequence length="51" mass="5437">MSVGLATNVPVYCDESLLAYNEVLPAAGSSNSAVRLCPKRLAELLNADWVD</sequence>
<protein>
    <submittedName>
        <fullName evidence="1">tRNA proofreading protein STM4549</fullName>
    </submittedName>
</protein>
<evidence type="ECO:0000313" key="1">
    <source>
        <dbReference type="EMBL" id="SJN14699.1"/>
    </source>
</evidence>
<dbReference type="AlphaFoldDB" id="A0A1R4I4N8"/>